<dbReference type="CDD" id="cd02440">
    <property type="entry name" value="AdoMet_MTases"/>
    <property type="match status" value="1"/>
</dbReference>
<dbReference type="Proteomes" id="UP001642483">
    <property type="component" value="Unassembled WGS sequence"/>
</dbReference>
<protein>
    <recommendedName>
        <fullName evidence="4">Methyltransferase type 11 domain-containing protein</fullName>
    </recommendedName>
</protein>
<dbReference type="EMBL" id="CAWYQH010000141">
    <property type="protein sequence ID" value="CAK8694822.1"/>
    <property type="molecule type" value="Genomic_DNA"/>
</dbReference>
<evidence type="ECO:0000259" key="4">
    <source>
        <dbReference type="Pfam" id="PF08241"/>
    </source>
</evidence>
<dbReference type="PANTHER" id="PTHR44942">
    <property type="entry name" value="METHYLTRANSF_11 DOMAIN-CONTAINING PROTEIN"/>
    <property type="match status" value="1"/>
</dbReference>
<name>A0ABP0GSV6_CLALP</name>
<accession>A0ABP0GSV6</accession>
<dbReference type="InterPro" id="IPR029063">
    <property type="entry name" value="SAM-dependent_MTases_sf"/>
</dbReference>
<keyword evidence="6" id="KW-1185">Reference proteome</keyword>
<evidence type="ECO:0000256" key="3">
    <source>
        <dbReference type="ARBA" id="ARBA00022679"/>
    </source>
</evidence>
<organism evidence="5 6">
    <name type="scientific">Clavelina lepadiformis</name>
    <name type="common">Light-bulb sea squirt</name>
    <name type="synonym">Ascidia lepadiformis</name>
    <dbReference type="NCBI Taxonomy" id="159417"/>
    <lineage>
        <taxon>Eukaryota</taxon>
        <taxon>Metazoa</taxon>
        <taxon>Chordata</taxon>
        <taxon>Tunicata</taxon>
        <taxon>Ascidiacea</taxon>
        <taxon>Aplousobranchia</taxon>
        <taxon>Clavelinidae</taxon>
        <taxon>Clavelina</taxon>
    </lineage>
</organism>
<reference evidence="5 6" key="1">
    <citation type="submission" date="2024-02" db="EMBL/GenBank/DDBJ databases">
        <authorList>
            <person name="Daric V."/>
            <person name="Darras S."/>
        </authorList>
    </citation>
    <scope>NUCLEOTIDE SEQUENCE [LARGE SCALE GENOMIC DNA]</scope>
</reference>
<evidence type="ECO:0000256" key="1">
    <source>
        <dbReference type="ARBA" id="ARBA00008361"/>
    </source>
</evidence>
<proteinExistence type="inferred from homology"/>
<keyword evidence="2" id="KW-0489">Methyltransferase</keyword>
<comment type="similarity">
    <text evidence="1">Belongs to the methyltransferase superfamily.</text>
</comment>
<gene>
    <name evidence="5" type="ORF">CVLEPA_LOCUS28151</name>
</gene>
<evidence type="ECO:0000313" key="5">
    <source>
        <dbReference type="EMBL" id="CAK8694822.1"/>
    </source>
</evidence>
<keyword evidence="3" id="KW-0808">Transferase</keyword>
<evidence type="ECO:0000256" key="2">
    <source>
        <dbReference type="ARBA" id="ARBA00022603"/>
    </source>
</evidence>
<dbReference type="InterPro" id="IPR051052">
    <property type="entry name" value="Diverse_substrate_MTase"/>
</dbReference>
<dbReference type="PANTHER" id="PTHR44942:SF4">
    <property type="entry name" value="METHYLTRANSFERASE TYPE 11 DOMAIN-CONTAINING PROTEIN"/>
    <property type="match status" value="1"/>
</dbReference>
<dbReference type="Pfam" id="PF08241">
    <property type="entry name" value="Methyltransf_11"/>
    <property type="match status" value="1"/>
</dbReference>
<dbReference type="Gene3D" id="3.40.50.150">
    <property type="entry name" value="Vaccinia Virus protein VP39"/>
    <property type="match status" value="1"/>
</dbReference>
<feature type="domain" description="Methyltransferase type 11" evidence="4">
    <location>
        <begin position="50"/>
        <end position="141"/>
    </location>
</feature>
<dbReference type="SUPFAM" id="SSF53335">
    <property type="entry name" value="S-adenosyl-L-methionine-dependent methyltransferases"/>
    <property type="match status" value="1"/>
</dbReference>
<sequence length="302" mass="34478">MNSLYKQSNVAKAYLKYRPVYSNDVAQTIMTYLQRHNGNNSLSSTYDLMVDVGCGSGQATNIFPSYFKKIVGVDASENQIKCATEQNKFDHIQYVVGKAEELPLTEKSVDLLVCGEAVHWFDLSKFLREVSRVLKPKGCMAIFGYWIQSITRTINHSELFDDDASFHLTINLLENMGRIAIPDSDVHDKIFYELIGGYKSTFEQISFPSKERRDHISIKNTIKFADLCGFVCSLMDLEELEAKRVQLDKIFGDVKEANVEKFDLFQAITKKMMKIWNDENETEEFEINFNVFILLACAATDG</sequence>
<comment type="caution">
    <text evidence="5">The sequence shown here is derived from an EMBL/GenBank/DDBJ whole genome shotgun (WGS) entry which is preliminary data.</text>
</comment>
<dbReference type="InterPro" id="IPR013216">
    <property type="entry name" value="Methyltransf_11"/>
</dbReference>
<evidence type="ECO:0000313" key="6">
    <source>
        <dbReference type="Proteomes" id="UP001642483"/>
    </source>
</evidence>